<dbReference type="InterPro" id="IPR019957">
    <property type="entry name" value="ABC_transptr_haem-bd_IsdE"/>
</dbReference>
<dbReference type="EMBL" id="FNAF01000003">
    <property type="protein sequence ID" value="SDD40033.1"/>
    <property type="molecule type" value="Genomic_DNA"/>
</dbReference>
<dbReference type="STRING" id="2741.SAMN04489866_10342"/>
<dbReference type="PANTHER" id="PTHR30535:SF36">
    <property type="entry name" value="HIGH-AFFINITY HEME UPTAKE SYSTEM PROTEIN ISDE"/>
    <property type="match status" value="1"/>
</dbReference>
<dbReference type="GO" id="GO:0015886">
    <property type="term" value="P:heme transport"/>
    <property type="evidence" value="ECO:0007669"/>
    <property type="project" value="InterPro"/>
</dbReference>
<dbReference type="Pfam" id="PF01497">
    <property type="entry name" value="Peripla_BP_2"/>
    <property type="match status" value="1"/>
</dbReference>
<organism evidence="16 17">
    <name type="scientific">Peptococcus niger</name>
    <dbReference type="NCBI Taxonomy" id="2741"/>
    <lineage>
        <taxon>Bacteria</taxon>
        <taxon>Bacillati</taxon>
        <taxon>Bacillota</taxon>
        <taxon>Clostridia</taxon>
        <taxon>Eubacteriales</taxon>
        <taxon>Peptococcaceae</taxon>
        <taxon>Peptococcus</taxon>
    </lineage>
</organism>
<dbReference type="GO" id="GO:0020037">
    <property type="term" value="F:heme binding"/>
    <property type="evidence" value="ECO:0007669"/>
    <property type="project" value="InterPro"/>
</dbReference>
<keyword evidence="12" id="KW-0449">Lipoprotein</keyword>
<evidence type="ECO:0000313" key="17">
    <source>
        <dbReference type="Proteomes" id="UP000198995"/>
    </source>
</evidence>
<evidence type="ECO:0000256" key="9">
    <source>
        <dbReference type="ARBA" id="ARBA00023004"/>
    </source>
</evidence>
<keyword evidence="5" id="KW-1003">Cell membrane</keyword>
<keyword evidence="4" id="KW-0813">Transport</keyword>
<evidence type="ECO:0000256" key="10">
    <source>
        <dbReference type="ARBA" id="ARBA00023136"/>
    </source>
</evidence>
<dbReference type="PANTHER" id="PTHR30535">
    <property type="entry name" value="VITAMIN B12-BINDING PROTEIN"/>
    <property type="match status" value="1"/>
</dbReference>
<keyword evidence="6" id="KW-0349">Heme</keyword>
<evidence type="ECO:0000313" key="16">
    <source>
        <dbReference type="EMBL" id="SDD40033.1"/>
    </source>
</evidence>
<comment type="cofactor">
    <cofactor evidence="1">
        <name>heme b</name>
        <dbReference type="ChEBI" id="CHEBI:60344"/>
    </cofactor>
</comment>
<dbReference type="InterPro" id="IPR050902">
    <property type="entry name" value="ABC_Transporter_SBP"/>
</dbReference>
<dbReference type="SUPFAM" id="SSF53807">
    <property type="entry name" value="Helical backbone' metal receptor"/>
    <property type="match status" value="1"/>
</dbReference>
<dbReference type="NCBIfam" id="TIGR03659">
    <property type="entry name" value="IsdE"/>
    <property type="match status" value="1"/>
</dbReference>
<evidence type="ECO:0000256" key="11">
    <source>
        <dbReference type="ARBA" id="ARBA00023139"/>
    </source>
</evidence>
<keyword evidence="9" id="KW-0408">Iron</keyword>
<dbReference type="RefSeq" id="WP_242868939.1">
    <property type="nucleotide sequence ID" value="NZ_FNAF01000003.1"/>
</dbReference>
<evidence type="ECO:0000259" key="15">
    <source>
        <dbReference type="PROSITE" id="PS50983"/>
    </source>
</evidence>
<dbReference type="Proteomes" id="UP000198995">
    <property type="component" value="Unassembled WGS sequence"/>
</dbReference>
<dbReference type="AlphaFoldDB" id="A0A1G6UFF5"/>
<dbReference type="Gene3D" id="3.40.50.1980">
    <property type="entry name" value="Nitrogenase molybdenum iron protein domain"/>
    <property type="match status" value="2"/>
</dbReference>
<evidence type="ECO:0000256" key="2">
    <source>
        <dbReference type="ARBA" id="ARBA00008814"/>
    </source>
</evidence>
<evidence type="ECO:0000256" key="14">
    <source>
        <dbReference type="ARBA" id="ARBA00031463"/>
    </source>
</evidence>
<keyword evidence="8" id="KW-0732">Signal</keyword>
<sequence>MMRRTVWAKSLVSLLMVAVMTAGVFVAYERSHQGTETAEAAETTYQGKETPERIVATSMATVYIMEKLDLGLVGVPESTVDMLPERYAGVEKIGAPMQPDQEVLADLQPDWVLSPVSLVSDLKPIYEKLNLNYGFINLNNVPGMYRSIQDLGERFNRRAEATALLSEYDHFMSAYRQKHPQGSGKKVLILMGLPGSYVVATDHSYVGSLIKLAGGENVYTDPSQPFLNVNVEDMLKKDPDIILRTAHALPDDVMAMFRDEFNKNPNWKHFRAVQKGCVYDLNHERFGMSAKFNYPEALADLEEILYA</sequence>
<evidence type="ECO:0000256" key="1">
    <source>
        <dbReference type="ARBA" id="ARBA00001970"/>
    </source>
</evidence>
<keyword evidence="11" id="KW-0564">Palmitate</keyword>
<evidence type="ECO:0000256" key="13">
    <source>
        <dbReference type="ARBA" id="ARBA00031148"/>
    </source>
</evidence>
<keyword evidence="7" id="KW-0479">Metal-binding</keyword>
<evidence type="ECO:0000256" key="4">
    <source>
        <dbReference type="ARBA" id="ARBA00022448"/>
    </source>
</evidence>
<dbReference type="PROSITE" id="PS50983">
    <property type="entry name" value="FE_B12_PBP"/>
    <property type="match status" value="1"/>
</dbReference>
<evidence type="ECO:0000256" key="6">
    <source>
        <dbReference type="ARBA" id="ARBA00022617"/>
    </source>
</evidence>
<comment type="similarity">
    <text evidence="2">Belongs to the bacterial solute-binding protein 8 family.</text>
</comment>
<protein>
    <recommendedName>
        <fullName evidence="3">High-affinity heme uptake system protein IsdE</fullName>
    </recommendedName>
    <alternativeName>
        <fullName evidence="14">Iron-regulated surface determinant protein E</fullName>
    </alternativeName>
    <alternativeName>
        <fullName evidence="13">Staphylococcal iron-regulated protein F</fullName>
    </alternativeName>
</protein>
<dbReference type="GO" id="GO:0016020">
    <property type="term" value="C:membrane"/>
    <property type="evidence" value="ECO:0007669"/>
    <property type="project" value="InterPro"/>
</dbReference>
<name>A0A1G6UFF5_PEPNI</name>
<keyword evidence="17" id="KW-1185">Reference proteome</keyword>
<proteinExistence type="inferred from homology"/>
<evidence type="ECO:0000256" key="7">
    <source>
        <dbReference type="ARBA" id="ARBA00022723"/>
    </source>
</evidence>
<gene>
    <name evidence="16" type="ORF">SAMN04489866_10342</name>
</gene>
<reference evidence="16 17" key="1">
    <citation type="submission" date="2016-10" db="EMBL/GenBank/DDBJ databases">
        <authorList>
            <person name="de Groot N.N."/>
        </authorList>
    </citation>
    <scope>NUCLEOTIDE SEQUENCE [LARGE SCALE GENOMIC DNA]</scope>
    <source>
        <strain evidence="16 17">DSM 20475</strain>
    </source>
</reference>
<keyword evidence="10" id="KW-0472">Membrane</keyword>
<evidence type="ECO:0000256" key="8">
    <source>
        <dbReference type="ARBA" id="ARBA00022729"/>
    </source>
</evidence>
<evidence type="ECO:0000256" key="3">
    <source>
        <dbReference type="ARBA" id="ARBA00015862"/>
    </source>
</evidence>
<dbReference type="GO" id="GO:0071281">
    <property type="term" value="P:cellular response to iron ion"/>
    <property type="evidence" value="ECO:0007669"/>
    <property type="project" value="TreeGrafter"/>
</dbReference>
<accession>A0A1G6UFF5</accession>
<dbReference type="InterPro" id="IPR002491">
    <property type="entry name" value="ABC_transptr_periplasmic_BD"/>
</dbReference>
<dbReference type="GO" id="GO:0046872">
    <property type="term" value="F:metal ion binding"/>
    <property type="evidence" value="ECO:0007669"/>
    <property type="project" value="UniProtKB-KW"/>
</dbReference>
<evidence type="ECO:0000256" key="5">
    <source>
        <dbReference type="ARBA" id="ARBA00022475"/>
    </source>
</evidence>
<feature type="domain" description="Fe/B12 periplasmic-binding" evidence="15">
    <location>
        <begin position="53"/>
        <end position="307"/>
    </location>
</feature>
<evidence type="ECO:0000256" key="12">
    <source>
        <dbReference type="ARBA" id="ARBA00023288"/>
    </source>
</evidence>